<protein>
    <submittedName>
        <fullName evidence="8">ABC transporter G family member 14-like</fullName>
    </submittedName>
</protein>
<dbReference type="InterPro" id="IPR003439">
    <property type="entry name" value="ABC_transporter-like_ATP-bd"/>
</dbReference>
<evidence type="ECO:0000256" key="1">
    <source>
        <dbReference type="ARBA" id="ARBA00004141"/>
    </source>
</evidence>
<dbReference type="Pfam" id="PF00005">
    <property type="entry name" value="ABC_tran"/>
    <property type="match status" value="1"/>
</dbReference>
<proteinExistence type="predicted"/>
<dbReference type="Gene3D" id="3.40.50.300">
    <property type="entry name" value="P-loop containing nucleotide triphosphate hydrolases"/>
    <property type="match status" value="1"/>
</dbReference>
<reference evidence="7" key="1">
    <citation type="journal article" date="2019" name="Nat. Commun.">
        <title>Genome-wide association mapping of date palm fruit traits.</title>
        <authorList>
            <person name="Hazzouri K.M."/>
            <person name="Gros-Balthazard M."/>
            <person name="Flowers J.M."/>
            <person name="Copetti D."/>
            <person name="Lemansour A."/>
            <person name="Lebrun M."/>
            <person name="Masmoudi K."/>
            <person name="Ferrand S."/>
            <person name="Dhar M.I."/>
            <person name="Fresquez Z.A."/>
            <person name="Rosas U."/>
            <person name="Zhang J."/>
            <person name="Talag J."/>
            <person name="Lee S."/>
            <person name="Kudrna D."/>
            <person name="Powell R.F."/>
            <person name="Leitch I.J."/>
            <person name="Krueger R.R."/>
            <person name="Wing R.A."/>
            <person name="Amiri K.M.A."/>
            <person name="Purugganan M.D."/>
        </authorList>
    </citation>
    <scope>NUCLEOTIDE SEQUENCE [LARGE SCALE GENOMIC DNA]</scope>
    <source>
        <strain evidence="7">cv. Khalas</strain>
    </source>
</reference>
<sequence length="113" mass="12192">MGFSILYPHLTVSETLLYTALRLPHTLSRPEKAAQAEEVMAELGLLGCRNSMTGGALMRGITGGERKWVSIGQELLINHSMLLLDEPTSGLDSTIAGRIVTSIADLTREGGPW</sequence>
<dbReference type="GeneID" id="103723478"/>
<feature type="domain" description="ABC transporter" evidence="6">
    <location>
        <begin position="6"/>
        <end position="89"/>
    </location>
</feature>
<keyword evidence="2" id="KW-0813">Transport</keyword>
<keyword evidence="7" id="KW-1185">Reference proteome</keyword>
<dbReference type="GO" id="GO:0005524">
    <property type="term" value="F:ATP binding"/>
    <property type="evidence" value="ECO:0007669"/>
    <property type="project" value="InterPro"/>
</dbReference>
<dbReference type="InterPro" id="IPR027417">
    <property type="entry name" value="P-loop_NTPase"/>
</dbReference>
<dbReference type="AlphaFoldDB" id="A0A8B7MX45"/>
<reference evidence="8" key="2">
    <citation type="submission" date="2025-08" db="UniProtKB">
        <authorList>
            <consortium name="RefSeq"/>
        </authorList>
    </citation>
    <scope>IDENTIFICATION</scope>
    <source>
        <tissue evidence="8">Young leaves</tissue>
    </source>
</reference>
<evidence type="ECO:0000256" key="3">
    <source>
        <dbReference type="ARBA" id="ARBA00022692"/>
    </source>
</evidence>
<name>A0A8B7MX45_PHODC</name>
<dbReference type="KEGG" id="pda:103723478"/>
<keyword evidence="5" id="KW-0472">Membrane</keyword>
<evidence type="ECO:0000256" key="2">
    <source>
        <dbReference type="ARBA" id="ARBA00022448"/>
    </source>
</evidence>
<dbReference type="SUPFAM" id="SSF52540">
    <property type="entry name" value="P-loop containing nucleoside triphosphate hydrolases"/>
    <property type="match status" value="1"/>
</dbReference>
<gene>
    <name evidence="8" type="primary">LOC103723478</name>
</gene>
<keyword evidence="4" id="KW-1133">Transmembrane helix</keyword>
<evidence type="ECO:0000256" key="5">
    <source>
        <dbReference type="ARBA" id="ARBA00023136"/>
    </source>
</evidence>
<dbReference type="RefSeq" id="XP_017702224.1">
    <property type="nucleotide sequence ID" value="XM_017846735.3"/>
</dbReference>
<organism evidence="7 8">
    <name type="scientific">Phoenix dactylifera</name>
    <name type="common">Date palm</name>
    <dbReference type="NCBI Taxonomy" id="42345"/>
    <lineage>
        <taxon>Eukaryota</taxon>
        <taxon>Viridiplantae</taxon>
        <taxon>Streptophyta</taxon>
        <taxon>Embryophyta</taxon>
        <taxon>Tracheophyta</taxon>
        <taxon>Spermatophyta</taxon>
        <taxon>Magnoliopsida</taxon>
        <taxon>Liliopsida</taxon>
        <taxon>Arecaceae</taxon>
        <taxon>Coryphoideae</taxon>
        <taxon>Phoeniceae</taxon>
        <taxon>Phoenix</taxon>
    </lineage>
</organism>
<dbReference type="PANTHER" id="PTHR48041">
    <property type="entry name" value="ABC TRANSPORTER G FAMILY MEMBER 28"/>
    <property type="match status" value="1"/>
</dbReference>
<evidence type="ECO:0000256" key="4">
    <source>
        <dbReference type="ARBA" id="ARBA00022989"/>
    </source>
</evidence>
<dbReference type="Proteomes" id="UP000228380">
    <property type="component" value="Chromosome 4"/>
</dbReference>
<evidence type="ECO:0000259" key="6">
    <source>
        <dbReference type="Pfam" id="PF00005"/>
    </source>
</evidence>
<keyword evidence="3" id="KW-0812">Transmembrane</keyword>
<dbReference type="PANTHER" id="PTHR48041:SF22">
    <property type="entry name" value="ABC TRANSPORTER G FAMILY MEMBER 9"/>
    <property type="match status" value="1"/>
</dbReference>
<dbReference type="GO" id="GO:0016887">
    <property type="term" value="F:ATP hydrolysis activity"/>
    <property type="evidence" value="ECO:0007669"/>
    <property type="project" value="InterPro"/>
</dbReference>
<accession>A0A8B7MX45</accession>
<dbReference type="GO" id="GO:0005886">
    <property type="term" value="C:plasma membrane"/>
    <property type="evidence" value="ECO:0007669"/>
    <property type="project" value="TreeGrafter"/>
</dbReference>
<evidence type="ECO:0000313" key="8">
    <source>
        <dbReference type="RefSeq" id="XP_017702224.1"/>
    </source>
</evidence>
<comment type="subcellular location">
    <subcellularLocation>
        <location evidence="1">Membrane</location>
        <topology evidence="1">Multi-pass membrane protein</topology>
    </subcellularLocation>
</comment>
<dbReference type="GO" id="GO:0042626">
    <property type="term" value="F:ATPase-coupled transmembrane transporter activity"/>
    <property type="evidence" value="ECO:0007669"/>
    <property type="project" value="TreeGrafter"/>
</dbReference>
<dbReference type="InterPro" id="IPR050352">
    <property type="entry name" value="ABCG_transporters"/>
</dbReference>
<evidence type="ECO:0000313" key="7">
    <source>
        <dbReference type="Proteomes" id="UP000228380"/>
    </source>
</evidence>